<proteinExistence type="predicted"/>
<evidence type="ECO:0000313" key="2">
    <source>
        <dbReference type="EMBL" id="OAF64916.1"/>
    </source>
</evidence>
<comment type="caution">
    <text evidence="2">The sequence shown here is derived from an EMBL/GenBank/DDBJ whole genome shotgun (WGS) entry which is preliminary data.</text>
</comment>
<dbReference type="EMBL" id="LWCA01001539">
    <property type="protein sequence ID" value="OAF64916.1"/>
    <property type="molecule type" value="Genomic_DNA"/>
</dbReference>
<protein>
    <submittedName>
        <fullName evidence="2">Uncharacterized protein</fullName>
    </submittedName>
</protein>
<gene>
    <name evidence="2" type="ORF">A3Q56_07373</name>
</gene>
<dbReference type="Proteomes" id="UP000078046">
    <property type="component" value="Unassembled WGS sequence"/>
</dbReference>
<evidence type="ECO:0000313" key="3">
    <source>
        <dbReference type="Proteomes" id="UP000078046"/>
    </source>
</evidence>
<keyword evidence="1" id="KW-0175">Coiled coil</keyword>
<evidence type="ECO:0000256" key="1">
    <source>
        <dbReference type="SAM" id="Coils"/>
    </source>
</evidence>
<accession>A0A177ASD8</accession>
<reference evidence="2 3" key="1">
    <citation type="submission" date="2016-04" db="EMBL/GenBank/DDBJ databases">
        <title>The genome of Intoshia linei affirms orthonectids as highly simplified spiralians.</title>
        <authorList>
            <person name="Mikhailov K.V."/>
            <person name="Slusarev G.S."/>
            <person name="Nikitin M.A."/>
            <person name="Logacheva M.D."/>
            <person name="Penin A."/>
            <person name="Aleoshin V."/>
            <person name="Panchin Y.V."/>
        </authorList>
    </citation>
    <scope>NUCLEOTIDE SEQUENCE [LARGE SCALE GENOMIC DNA]</scope>
    <source>
        <strain evidence="2">Intl2013</strain>
        <tissue evidence="2">Whole animal</tissue>
    </source>
</reference>
<name>A0A177ASD8_9BILA</name>
<dbReference type="AlphaFoldDB" id="A0A177ASD8"/>
<keyword evidence="3" id="KW-1185">Reference proteome</keyword>
<organism evidence="2 3">
    <name type="scientific">Intoshia linei</name>
    <dbReference type="NCBI Taxonomy" id="1819745"/>
    <lineage>
        <taxon>Eukaryota</taxon>
        <taxon>Metazoa</taxon>
        <taxon>Spiralia</taxon>
        <taxon>Lophotrochozoa</taxon>
        <taxon>Mesozoa</taxon>
        <taxon>Orthonectida</taxon>
        <taxon>Rhopaluridae</taxon>
        <taxon>Intoshia</taxon>
    </lineage>
</organism>
<dbReference type="OrthoDB" id="5978643at2759"/>
<sequence>MNREEKLAYARKKLKIFKQKDDQNEINNITETYSPNVSISSIDQNQKINLMQQEISELNGRMGQLMSEKTEYNQLLAEQKLINDRRFEQIDYLTCKFDNLSTDYKNLESKYNDVNISKNETDQILAEKMIQIDTLNHKSEILLERYESCEKNCKNLQNDLISHSTKEKCKDSPKIEIDTNYILNHFKLINQNYNRIKINEKMFEPKMLKLENDLSVIYKRLSGLSEMLPDVSEANTDNNIAILNLSNNYTELNAKYNEIFNLLTDEKRLRLEDEKENIDLINELNTLKEYINNHTRNEYDAKNLILLQDKFDEQREKIEKLLELTHDQEIEIENLKKLLNHREKVDSTDLDSLAKENNDTISKLSEKLCSTQNLLQKYIDNAEKSNEKQLCVQLDKQKRDIVEYCKIQTQMTIKNTQLQKKINEIEYTCTHLQAENQSIGEYITLYVNERNKHKKKNCLRDTVLNSLISSFNEININSREIKVLLASCENGEIKNDQMLFSRLKKLIVYIESITTDVKNNELKEINYDNEFTKKEYSTEDSEKEKSGQVFTI</sequence>
<feature type="coiled-coil region" evidence="1">
    <location>
        <begin position="304"/>
        <end position="338"/>
    </location>
</feature>
<feature type="coiled-coil region" evidence="1">
    <location>
        <begin position="132"/>
        <end position="159"/>
    </location>
</feature>